<keyword evidence="1" id="KW-0732">Signal</keyword>
<accession>A0AAD4NCF3</accession>
<feature type="signal peptide" evidence="1">
    <location>
        <begin position="1"/>
        <end position="20"/>
    </location>
</feature>
<evidence type="ECO:0000256" key="1">
    <source>
        <dbReference type="SAM" id="SignalP"/>
    </source>
</evidence>
<sequence length="205" mass="23146">MAAKSSAILFCIFIIPTFWSFNHYPVHLAGKRVNAQAKLCVKSCLQPNNASQSSTTATFARSDVRNEPSEQCKTVTSVAICMSSCRRHPLTRYFTYAFTRIQDQTCNPKNKFNANNRHPNFNKRLKLCALLIADANRIYKNGNICVNPMYKQKTGQELCDIIADCVGYVYSVCNREVSSFLMPSIVLQFALAEIYHNSTILPPKE</sequence>
<organism evidence="2 3">
    <name type="scientific">Ditylenchus destructor</name>
    <dbReference type="NCBI Taxonomy" id="166010"/>
    <lineage>
        <taxon>Eukaryota</taxon>
        <taxon>Metazoa</taxon>
        <taxon>Ecdysozoa</taxon>
        <taxon>Nematoda</taxon>
        <taxon>Chromadorea</taxon>
        <taxon>Rhabditida</taxon>
        <taxon>Tylenchina</taxon>
        <taxon>Tylenchomorpha</taxon>
        <taxon>Sphaerularioidea</taxon>
        <taxon>Anguinidae</taxon>
        <taxon>Anguininae</taxon>
        <taxon>Ditylenchus</taxon>
    </lineage>
</organism>
<name>A0AAD4NCF3_9BILA</name>
<comment type="caution">
    <text evidence="2">The sequence shown here is derived from an EMBL/GenBank/DDBJ whole genome shotgun (WGS) entry which is preliminary data.</text>
</comment>
<reference evidence="2" key="1">
    <citation type="submission" date="2022-01" db="EMBL/GenBank/DDBJ databases">
        <title>Genome Sequence Resource for Two Populations of Ditylenchus destructor, the Migratory Endoparasitic Phytonematode.</title>
        <authorList>
            <person name="Zhang H."/>
            <person name="Lin R."/>
            <person name="Xie B."/>
        </authorList>
    </citation>
    <scope>NUCLEOTIDE SEQUENCE</scope>
    <source>
        <strain evidence="2">BazhouSP</strain>
    </source>
</reference>
<dbReference type="AlphaFoldDB" id="A0AAD4NCF3"/>
<gene>
    <name evidence="2" type="ORF">DdX_06289</name>
</gene>
<evidence type="ECO:0000313" key="2">
    <source>
        <dbReference type="EMBL" id="KAI1719161.1"/>
    </source>
</evidence>
<dbReference type="Proteomes" id="UP001201812">
    <property type="component" value="Unassembled WGS sequence"/>
</dbReference>
<keyword evidence="3" id="KW-1185">Reference proteome</keyword>
<evidence type="ECO:0000313" key="3">
    <source>
        <dbReference type="Proteomes" id="UP001201812"/>
    </source>
</evidence>
<dbReference type="EMBL" id="JAKKPZ010000007">
    <property type="protein sequence ID" value="KAI1719161.1"/>
    <property type="molecule type" value="Genomic_DNA"/>
</dbReference>
<proteinExistence type="predicted"/>
<feature type="chain" id="PRO_5041972189" evidence="1">
    <location>
        <begin position="21"/>
        <end position="205"/>
    </location>
</feature>
<protein>
    <submittedName>
        <fullName evidence="2">Uncharacterized protein</fullName>
    </submittedName>
</protein>